<dbReference type="PANTHER" id="PTHR15728:SF0">
    <property type="entry name" value="PAN2-PAN3 DEADENYLATION COMPLEX CATALYTIC SUBUNIT PAN2"/>
    <property type="match status" value="1"/>
</dbReference>
<feature type="domain" description="Exonuclease" evidence="1">
    <location>
        <begin position="23"/>
        <end position="238"/>
    </location>
</feature>
<dbReference type="InterPro" id="IPR050785">
    <property type="entry name" value="PAN2-PAN3_catalytic_subunit"/>
</dbReference>
<comment type="caution">
    <text evidence="2">The sequence shown here is derived from an EMBL/GenBank/DDBJ whole genome shotgun (WGS) entry which is preliminary data.</text>
</comment>
<protein>
    <submittedName>
        <fullName evidence="2">Poly(A)-specific ribonuclease</fullName>
    </submittedName>
</protein>
<dbReference type="GO" id="GO:0003676">
    <property type="term" value="F:nucleic acid binding"/>
    <property type="evidence" value="ECO:0007669"/>
    <property type="project" value="InterPro"/>
</dbReference>
<dbReference type="InterPro" id="IPR012337">
    <property type="entry name" value="RNaseH-like_sf"/>
</dbReference>
<dbReference type="SUPFAM" id="SSF53098">
    <property type="entry name" value="Ribonuclease H-like"/>
    <property type="match status" value="1"/>
</dbReference>
<dbReference type="GO" id="GO:0004535">
    <property type="term" value="F:poly(A)-specific ribonuclease activity"/>
    <property type="evidence" value="ECO:0007669"/>
    <property type="project" value="TreeGrafter"/>
</dbReference>
<dbReference type="Gene3D" id="3.30.420.10">
    <property type="entry name" value="Ribonuclease H-like superfamily/Ribonuclease H"/>
    <property type="match status" value="1"/>
</dbReference>
<accession>A0A7J7IMV6</accession>
<dbReference type="EMBL" id="VWRR01000003">
    <property type="protein sequence ID" value="KAF6004452.1"/>
    <property type="molecule type" value="Genomic_DNA"/>
</dbReference>
<dbReference type="GO" id="GO:0000289">
    <property type="term" value="P:nuclear-transcribed mRNA poly(A) tail shortening"/>
    <property type="evidence" value="ECO:0007669"/>
    <property type="project" value="TreeGrafter"/>
</dbReference>
<dbReference type="InterPro" id="IPR036397">
    <property type="entry name" value="RNaseH_sf"/>
</dbReference>
<keyword evidence="3" id="KW-1185">Reference proteome</keyword>
<dbReference type="GO" id="GO:0000932">
    <property type="term" value="C:P-body"/>
    <property type="evidence" value="ECO:0007669"/>
    <property type="project" value="TreeGrafter"/>
</dbReference>
<dbReference type="GO" id="GO:0031251">
    <property type="term" value="C:PAN complex"/>
    <property type="evidence" value="ECO:0007669"/>
    <property type="project" value="TreeGrafter"/>
</dbReference>
<dbReference type="SMART" id="SM00479">
    <property type="entry name" value="EXOIII"/>
    <property type="match status" value="1"/>
</dbReference>
<dbReference type="Proteomes" id="UP000530660">
    <property type="component" value="Unassembled WGS sequence"/>
</dbReference>
<dbReference type="InterPro" id="IPR013520">
    <property type="entry name" value="Ribonucl_H"/>
</dbReference>
<reference evidence="2 3" key="1">
    <citation type="journal article" date="2020" name="J. Phycol.">
        <title>Comparative genome analysis reveals Cyanidiococcus gen. nov., a new extremophilic red algal genus sister to Cyanidioschyzon (Cyanidioschyzonaceae, Rhodophyta).</title>
        <authorList>
            <person name="Liu S.-L."/>
            <person name="Chiang Y.-R."/>
            <person name="Yoon H.S."/>
            <person name="Fu H.-Y."/>
        </authorList>
    </citation>
    <scope>NUCLEOTIDE SEQUENCE [LARGE SCALE GENOMIC DNA]</scope>
    <source>
        <strain evidence="2 3">THAL066</strain>
    </source>
</reference>
<dbReference type="AlphaFoldDB" id="A0A7J7IMV6"/>
<organism evidence="2 3">
    <name type="scientific">Cyanidiococcus yangmingshanensis</name>
    <dbReference type="NCBI Taxonomy" id="2690220"/>
    <lineage>
        <taxon>Eukaryota</taxon>
        <taxon>Rhodophyta</taxon>
        <taxon>Bangiophyceae</taxon>
        <taxon>Cyanidiales</taxon>
        <taxon>Cyanidiaceae</taxon>
        <taxon>Cyanidiococcus</taxon>
    </lineage>
</organism>
<dbReference type="Pfam" id="PF00929">
    <property type="entry name" value="RNase_T"/>
    <property type="match status" value="1"/>
</dbReference>
<evidence type="ECO:0000313" key="3">
    <source>
        <dbReference type="Proteomes" id="UP000530660"/>
    </source>
</evidence>
<sequence>MAALRARLSFVPLAPGERFTPGTLVAMDTEFVLLSREKAEILCARRHGKDQRLQTTWMPSSQPTEELLTRRVILEPSRKYVARVTVIRENGQVLLDDYVLPPPGFQIVDYLTRYSGITATDLQPNRTRHYLTLSKYVYAKLHALQRAGCIFVGHGLRSDFRHLNFLLQTEQYRDTALLFRQRAGDGNRGRSRLLSLRFLSGCLLRRNIQNRQQQGHDSSEDAQAALDLYRLYQELERQHVLDATIEQLYEYGSRKNWQPDFSDPFEMVL</sequence>
<evidence type="ECO:0000313" key="2">
    <source>
        <dbReference type="EMBL" id="KAF6004452.1"/>
    </source>
</evidence>
<gene>
    <name evidence="2" type="primary">PAN2_1</name>
    <name evidence="2" type="ORF">F1559_002488</name>
</gene>
<dbReference type="PANTHER" id="PTHR15728">
    <property type="entry name" value="DEADENYLATION COMPLEX CATALYTIC SUBUNIT PAN2"/>
    <property type="match status" value="1"/>
</dbReference>
<dbReference type="OrthoDB" id="16516at2759"/>
<evidence type="ECO:0000259" key="1">
    <source>
        <dbReference type="SMART" id="SM00479"/>
    </source>
</evidence>
<name>A0A7J7IMV6_9RHOD</name>
<proteinExistence type="predicted"/>